<evidence type="ECO:0000313" key="3">
    <source>
        <dbReference type="Proteomes" id="UP000723714"/>
    </source>
</evidence>
<reference evidence="2 3" key="1">
    <citation type="submission" date="2021-06" db="EMBL/GenBank/DDBJ databases">
        <title>Faecalicatena sp. nov. isolated from porcine feces.</title>
        <authorList>
            <person name="Oh B.S."/>
            <person name="Lee J.H."/>
        </authorList>
    </citation>
    <scope>NUCLEOTIDE SEQUENCE [LARGE SCALE GENOMIC DNA]</scope>
    <source>
        <strain evidence="2 3">AGMB00832</strain>
    </source>
</reference>
<name>A0ABS6D690_9FIRM</name>
<protein>
    <submittedName>
        <fullName evidence="2">GNAT family N-acetyltransferase</fullName>
    </submittedName>
</protein>
<gene>
    <name evidence="2" type="ORF">HGO97_013405</name>
</gene>
<keyword evidence="3" id="KW-1185">Reference proteome</keyword>
<proteinExistence type="predicted"/>
<evidence type="ECO:0000259" key="1">
    <source>
        <dbReference type="PROSITE" id="PS51186"/>
    </source>
</evidence>
<comment type="caution">
    <text evidence="2">The sequence shown here is derived from an EMBL/GenBank/DDBJ whole genome shotgun (WGS) entry which is preliminary data.</text>
</comment>
<organism evidence="2 3">
    <name type="scientific">Faecalicatena faecalis</name>
    <dbReference type="NCBI Taxonomy" id="2726362"/>
    <lineage>
        <taxon>Bacteria</taxon>
        <taxon>Bacillati</taxon>
        <taxon>Bacillota</taxon>
        <taxon>Clostridia</taxon>
        <taxon>Lachnospirales</taxon>
        <taxon>Lachnospiraceae</taxon>
        <taxon>Faecalicatena</taxon>
    </lineage>
</organism>
<evidence type="ECO:0000313" key="2">
    <source>
        <dbReference type="EMBL" id="MBU3876805.1"/>
    </source>
</evidence>
<dbReference type="PROSITE" id="PS51186">
    <property type="entry name" value="GNAT"/>
    <property type="match status" value="1"/>
</dbReference>
<dbReference type="Pfam" id="PF00583">
    <property type="entry name" value="Acetyltransf_1"/>
    <property type="match status" value="1"/>
</dbReference>
<feature type="domain" description="N-acetyltransferase" evidence="1">
    <location>
        <begin position="5"/>
        <end position="202"/>
    </location>
</feature>
<dbReference type="RefSeq" id="WP_216242538.1">
    <property type="nucleotide sequence ID" value="NZ_JABACJ020000012.1"/>
</dbReference>
<dbReference type="CDD" id="cd04301">
    <property type="entry name" value="NAT_SF"/>
    <property type="match status" value="1"/>
</dbReference>
<accession>A0ABS6D690</accession>
<sequence length="207" mass="24089">MLNTLTYRKYQSSDASFLEDIIRKTWDYDRFCSADTAKRMAHLYLMNCLCEQSYTQVALNGDTPVGIIMARAKKEKTKFQFKIPRICAELAMLCRRQDRSVIKIFGGIHSIDQELLNNRKTDYDGEIVFFALNASCRGMGVGKELFTRAIHYFKDCEVKNFYLYTDSSCNYGFYEHQGMKRCGEKSCHVPVGLENTMSFYLYEYQIA</sequence>
<dbReference type="InterPro" id="IPR000182">
    <property type="entry name" value="GNAT_dom"/>
</dbReference>
<dbReference type="Proteomes" id="UP000723714">
    <property type="component" value="Unassembled WGS sequence"/>
</dbReference>
<dbReference type="EMBL" id="JABACJ020000012">
    <property type="protein sequence ID" value="MBU3876805.1"/>
    <property type="molecule type" value="Genomic_DNA"/>
</dbReference>